<dbReference type="SUPFAM" id="SSF55729">
    <property type="entry name" value="Acyl-CoA N-acyltransferases (Nat)"/>
    <property type="match status" value="1"/>
</dbReference>
<accession>A0ABV2UKK5</accession>
<dbReference type="Gene3D" id="3.40.630.30">
    <property type="match status" value="1"/>
</dbReference>
<name>A0ABV2UKK5_9ACTN</name>
<proteinExistence type="predicted"/>
<dbReference type="Pfam" id="PF00583">
    <property type="entry name" value="Acetyltransf_1"/>
    <property type="match status" value="1"/>
</dbReference>
<organism evidence="2 3">
    <name type="scientific">Streptomyces sp. 900116325</name>
    <dbReference type="NCBI Taxonomy" id="3154295"/>
    <lineage>
        <taxon>Bacteria</taxon>
        <taxon>Bacillati</taxon>
        <taxon>Actinomycetota</taxon>
        <taxon>Actinomycetes</taxon>
        <taxon>Kitasatosporales</taxon>
        <taxon>Streptomycetaceae</taxon>
        <taxon>Streptomyces</taxon>
    </lineage>
</organism>
<comment type="caution">
    <text evidence="2">The sequence shown here is derived from an EMBL/GenBank/DDBJ whole genome shotgun (WGS) entry which is preliminary data.</text>
</comment>
<protein>
    <submittedName>
        <fullName evidence="2">GNAT family N-acetyltransferase</fullName>
    </submittedName>
</protein>
<sequence length="257" mass="27190">MNQTDDRLMAVVSAYAAALETLAATVTGRTSRGPQGAVLAISGAPIAVLNAIISPSLEPSADEIMALAAEGSPWELPWSIHVRGVPGPLVAEAAARHGLTHFEREPLMIRHSDQGLPTEPVVDGLRIRAVPGDELDLYARTMAEGFEAPHEMFQVIADPSLAKIDGMTFYLAELDGVPVGTGMTATSGDLTGLFNITTLPGYRQRGFGRAVTLEMVRSGFAAGAGTAYLYASEMGEPVYRSVGFRTQEYLTVISAPS</sequence>
<dbReference type="CDD" id="cd04301">
    <property type="entry name" value="NAT_SF"/>
    <property type="match status" value="1"/>
</dbReference>
<dbReference type="InterPro" id="IPR016181">
    <property type="entry name" value="Acyl_CoA_acyltransferase"/>
</dbReference>
<dbReference type="EMBL" id="JBEXIP010000058">
    <property type="protein sequence ID" value="MET8438385.1"/>
    <property type="molecule type" value="Genomic_DNA"/>
</dbReference>
<gene>
    <name evidence="2" type="ORF">ABZV61_37840</name>
</gene>
<dbReference type="RefSeq" id="WP_356672824.1">
    <property type="nucleotide sequence ID" value="NZ_JBEXEF010000088.1"/>
</dbReference>
<reference evidence="2 3" key="1">
    <citation type="submission" date="2024-06" db="EMBL/GenBank/DDBJ databases">
        <title>The Natural Products Discovery Center: Release of the First 8490 Sequenced Strains for Exploring Actinobacteria Biosynthetic Diversity.</title>
        <authorList>
            <person name="Kalkreuter E."/>
            <person name="Kautsar S.A."/>
            <person name="Yang D."/>
            <person name="Bader C.D."/>
            <person name="Teijaro C.N."/>
            <person name="Fluegel L."/>
            <person name="Davis C.M."/>
            <person name="Simpson J.R."/>
            <person name="Lauterbach L."/>
            <person name="Steele A.D."/>
            <person name="Gui C."/>
            <person name="Meng S."/>
            <person name="Li G."/>
            <person name="Viehrig K."/>
            <person name="Ye F."/>
            <person name="Su P."/>
            <person name="Kiefer A.F."/>
            <person name="Nichols A."/>
            <person name="Cepeda A.J."/>
            <person name="Yan W."/>
            <person name="Fan B."/>
            <person name="Jiang Y."/>
            <person name="Adhikari A."/>
            <person name="Zheng C.-J."/>
            <person name="Schuster L."/>
            <person name="Cowan T.M."/>
            <person name="Smanski M.J."/>
            <person name="Chevrette M.G."/>
            <person name="De Carvalho L.P.S."/>
            <person name="Shen B."/>
        </authorList>
    </citation>
    <scope>NUCLEOTIDE SEQUENCE [LARGE SCALE GENOMIC DNA]</scope>
    <source>
        <strain evidence="2 3">NPDC005137</strain>
    </source>
</reference>
<dbReference type="InterPro" id="IPR000182">
    <property type="entry name" value="GNAT_dom"/>
</dbReference>
<dbReference type="Proteomes" id="UP001550044">
    <property type="component" value="Unassembled WGS sequence"/>
</dbReference>
<dbReference type="PROSITE" id="PS51186">
    <property type="entry name" value="GNAT"/>
    <property type="match status" value="1"/>
</dbReference>
<evidence type="ECO:0000313" key="3">
    <source>
        <dbReference type="Proteomes" id="UP001550044"/>
    </source>
</evidence>
<evidence type="ECO:0000259" key="1">
    <source>
        <dbReference type="PROSITE" id="PS51186"/>
    </source>
</evidence>
<feature type="domain" description="N-acetyltransferase" evidence="1">
    <location>
        <begin position="125"/>
        <end position="257"/>
    </location>
</feature>
<evidence type="ECO:0000313" key="2">
    <source>
        <dbReference type="EMBL" id="MET8438385.1"/>
    </source>
</evidence>
<keyword evidence="3" id="KW-1185">Reference proteome</keyword>